<evidence type="ECO:0000313" key="6">
    <source>
        <dbReference type="Proteomes" id="UP001418222"/>
    </source>
</evidence>
<dbReference type="InterPro" id="IPR032867">
    <property type="entry name" value="DYW_dom"/>
</dbReference>
<dbReference type="Pfam" id="PF20431">
    <property type="entry name" value="E_motif"/>
    <property type="match status" value="1"/>
</dbReference>
<comment type="caution">
    <text evidence="5">The sequence shown here is derived from an EMBL/GenBank/DDBJ whole genome shotgun (WGS) entry which is preliminary data.</text>
</comment>
<dbReference type="PANTHER" id="PTHR47926:SF512">
    <property type="entry name" value="REPEAT (PPR) SUPERFAMILY PROTEIN, PUTATIVE-RELATED"/>
    <property type="match status" value="1"/>
</dbReference>
<dbReference type="EMBL" id="JBBWWQ010000005">
    <property type="protein sequence ID" value="KAK8946808.1"/>
    <property type="molecule type" value="Genomic_DNA"/>
</dbReference>
<evidence type="ECO:0000256" key="1">
    <source>
        <dbReference type="ARBA" id="ARBA00022737"/>
    </source>
</evidence>
<sequence length="864" mass="96455">MATTTTLTPLSPRTPSTGGGNPRRIRFSISIQTPPAATQLIFNPTAPHPGHIRRFLNLARDQHDLPLGQSLHAAIIKSHGHHGHTLLLNSLIFTYLKLNLLPDALKVFDEMSFPDIASFTSIISHYGRSGMETDSVNLLTEMRNMDIHPNEFTFVAMATNCIQRFNLHLGFQLHALALKTHHISCTHVSNAFMAVYTKCRQFNHALQLFDELHRRDVSSWNAAMLGMVEDCKYVEAFQLFNGLVRDGKFGDRFSLSTILSAATAGFAGEGEAVHGYAIKICLDMDLSVGNALLSFYTKFGVMEDLLSVFAAMRLKDVISFTAILAGFMEFGLVESAVVFFSQMPEKNHISYNVLLSGFCKNGHGSKGLTFFHQMLEDGAEISDFTLTSLLKACALVSDRNKSEEIHAFIIKSGCKVNPRIEASLIDMCAKCGRMEDARKIFEQGSRLENTSFVSWTTLLHAYALNGQFEEILSLLHRLTEEKKSYASIDEVAFATILGGCGTLGFYKFGCQISSFTIKLGVSSDVGVSNAGISMYAKCGYLKEAVRLFDQMPVTDIVSWNAMINAYLLFRRGDDAMAVWSQMEIRGVKPDAISCLLIISALKYTSSVSIQTCEILFRSMSISHNIEPGAEHYAAMVDALSSSGWFHEAEELIRTMPFPPDASVWRPLLDNCWRKSDHDLGRRAVQRLLAVEPHNAATHVLVANLFAASGRWNCSEKAREEMRAKGMRKNPARSWVSADNGIHHFFCRDRSHPEYRDIHGALGILIMECMKAGYQPDTRFVLQEVEEYQKREFLFYHSAKLAAAYGMIVSRGRETVRAMKNVRLCGDCHEFLKVASSVSCREILFRDSTGFHEFKGGVCSCGDFW</sequence>
<proteinExistence type="predicted"/>
<organism evidence="5 6">
    <name type="scientific">Platanthera zijinensis</name>
    <dbReference type="NCBI Taxonomy" id="2320716"/>
    <lineage>
        <taxon>Eukaryota</taxon>
        <taxon>Viridiplantae</taxon>
        <taxon>Streptophyta</taxon>
        <taxon>Embryophyta</taxon>
        <taxon>Tracheophyta</taxon>
        <taxon>Spermatophyta</taxon>
        <taxon>Magnoliopsida</taxon>
        <taxon>Liliopsida</taxon>
        <taxon>Asparagales</taxon>
        <taxon>Orchidaceae</taxon>
        <taxon>Orchidoideae</taxon>
        <taxon>Orchideae</taxon>
        <taxon>Orchidinae</taxon>
        <taxon>Platanthera</taxon>
    </lineage>
</organism>
<feature type="repeat" description="PPR" evidence="2">
    <location>
        <begin position="347"/>
        <end position="381"/>
    </location>
</feature>
<dbReference type="GO" id="GO:0009451">
    <property type="term" value="P:RNA modification"/>
    <property type="evidence" value="ECO:0007669"/>
    <property type="project" value="InterPro"/>
</dbReference>
<dbReference type="InterPro" id="IPR002885">
    <property type="entry name" value="PPR_rpt"/>
</dbReference>
<dbReference type="SUPFAM" id="SSF48452">
    <property type="entry name" value="TPR-like"/>
    <property type="match status" value="1"/>
</dbReference>
<dbReference type="Gene3D" id="1.25.40.10">
    <property type="entry name" value="Tetratricopeptide repeat domain"/>
    <property type="match status" value="6"/>
</dbReference>
<evidence type="ECO:0000256" key="3">
    <source>
        <dbReference type="SAM" id="MobiDB-lite"/>
    </source>
</evidence>
<evidence type="ECO:0000313" key="5">
    <source>
        <dbReference type="EMBL" id="KAK8946808.1"/>
    </source>
</evidence>
<dbReference type="PANTHER" id="PTHR47926">
    <property type="entry name" value="PENTATRICOPEPTIDE REPEAT-CONTAINING PROTEIN"/>
    <property type="match status" value="1"/>
</dbReference>
<feature type="compositionally biased region" description="Low complexity" evidence="3">
    <location>
        <begin position="1"/>
        <end position="16"/>
    </location>
</feature>
<keyword evidence="6" id="KW-1185">Reference proteome</keyword>
<evidence type="ECO:0000256" key="2">
    <source>
        <dbReference type="PROSITE-ProRule" id="PRU00708"/>
    </source>
</evidence>
<dbReference type="Pfam" id="PF14432">
    <property type="entry name" value="DYW_deaminase"/>
    <property type="match status" value="1"/>
</dbReference>
<name>A0AAP0BQ74_9ASPA</name>
<dbReference type="GO" id="GO:0008270">
    <property type="term" value="F:zinc ion binding"/>
    <property type="evidence" value="ECO:0007669"/>
    <property type="project" value="InterPro"/>
</dbReference>
<protein>
    <submittedName>
        <fullName evidence="5">Pentatricopeptide repeat-containing protein</fullName>
    </submittedName>
</protein>
<accession>A0AAP0BQ74</accession>
<feature type="region of interest" description="Disordered" evidence="3">
    <location>
        <begin position="1"/>
        <end position="23"/>
    </location>
</feature>
<dbReference type="AlphaFoldDB" id="A0AAP0BQ74"/>
<dbReference type="InterPro" id="IPR011990">
    <property type="entry name" value="TPR-like_helical_dom_sf"/>
</dbReference>
<feature type="repeat" description="PPR" evidence="2">
    <location>
        <begin position="115"/>
        <end position="149"/>
    </location>
</feature>
<keyword evidence="1" id="KW-0677">Repeat</keyword>
<dbReference type="FunFam" id="1.25.40.10:FF:000090">
    <property type="entry name" value="Pentatricopeptide repeat-containing protein, chloroplastic"/>
    <property type="match status" value="1"/>
</dbReference>
<dbReference type="NCBIfam" id="TIGR00756">
    <property type="entry name" value="PPR"/>
    <property type="match status" value="4"/>
</dbReference>
<gene>
    <name evidence="5" type="ORF">KSP39_PZI006726</name>
</gene>
<dbReference type="Pfam" id="PF13041">
    <property type="entry name" value="PPR_2"/>
    <property type="match status" value="2"/>
</dbReference>
<feature type="repeat" description="PPR" evidence="2">
    <location>
        <begin position="555"/>
        <end position="589"/>
    </location>
</feature>
<dbReference type="Pfam" id="PF01535">
    <property type="entry name" value="PPR"/>
    <property type="match status" value="7"/>
</dbReference>
<dbReference type="InterPro" id="IPR046848">
    <property type="entry name" value="E_motif"/>
</dbReference>
<dbReference type="PROSITE" id="PS51375">
    <property type="entry name" value="PPR"/>
    <property type="match status" value="3"/>
</dbReference>
<feature type="domain" description="DYW" evidence="4">
    <location>
        <begin position="772"/>
        <end position="864"/>
    </location>
</feature>
<dbReference type="InterPro" id="IPR046960">
    <property type="entry name" value="PPR_At4g14850-like_plant"/>
</dbReference>
<dbReference type="Proteomes" id="UP001418222">
    <property type="component" value="Unassembled WGS sequence"/>
</dbReference>
<reference evidence="5 6" key="1">
    <citation type="journal article" date="2022" name="Nat. Plants">
        <title>Genomes of leafy and leafless Platanthera orchids illuminate the evolution of mycoheterotrophy.</title>
        <authorList>
            <person name="Li M.H."/>
            <person name="Liu K.W."/>
            <person name="Li Z."/>
            <person name="Lu H.C."/>
            <person name="Ye Q.L."/>
            <person name="Zhang D."/>
            <person name="Wang J.Y."/>
            <person name="Li Y.F."/>
            <person name="Zhong Z.M."/>
            <person name="Liu X."/>
            <person name="Yu X."/>
            <person name="Liu D.K."/>
            <person name="Tu X.D."/>
            <person name="Liu B."/>
            <person name="Hao Y."/>
            <person name="Liao X.Y."/>
            <person name="Jiang Y.T."/>
            <person name="Sun W.H."/>
            <person name="Chen J."/>
            <person name="Chen Y.Q."/>
            <person name="Ai Y."/>
            <person name="Zhai J.W."/>
            <person name="Wu S.S."/>
            <person name="Zhou Z."/>
            <person name="Hsiao Y.Y."/>
            <person name="Wu W.L."/>
            <person name="Chen Y.Y."/>
            <person name="Lin Y.F."/>
            <person name="Hsu J.L."/>
            <person name="Li C.Y."/>
            <person name="Wang Z.W."/>
            <person name="Zhao X."/>
            <person name="Zhong W.Y."/>
            <person name="Ma X.K."/>
            <person name="Ma L."/>
            <person name="Huang J."/>
            <person name="Chen G.Z."/>
            <person name="Huang M.Z."/>
            <person name="Huang L."/>
            <person name="Peng D.H."/>
            <person name="Luo Y.B."/>
            <person name="Zou S.Q."/>
            <person name="Chen S.P."/>
            <person name="Lan S."/>
            <person name="Tsai W.C."/>
            <person name="Van de Peer Y."/>
            <person name="Liu Z.J."/>
        </authorList>
    </citation>
    <scope>NUCLEOTIDE SEQUENCE [LARGE SCALE GENOMIC DNA]</scope>
    <source>
        <strain evidence="5">Lor287</strain>
    </source>
</reference>
<evidence type="ECO:0000259" key="4">
    <source>
        <dbReference type="Pfam" id="PF14432"/>
    </source>
</evidence>
<dbReference type="GO" id="GO:0003723">
    <property type="term" value="F:RNA binding"/>
    <property type="evidence" value="ECO:0007669"/>
    <property type="project" value="InterPro"/>
</dbReference>